<evidence type="ECO:0008006" key="3">
    <source>
        <dbReference type="Google" id="ProtNLM"/>
    </source>
</evidence>
<dbReference type="PANTHER" id="PTHR46922">
    <property type="entry name" value="DHHA1 DOMAIN PROTEIN"/>
    <property type="match status" value="1"/>
</dbReference>
<dbReference type="OrthoDB" id="443832at2759"/>
<dbReference type="PANTHER" id="PTHR46922:SF4">
    <property type="entry name" value="DHHA1 DOMAIN PROTEIN"/>
    <property type="match status" value="1"/>
</dbReference>
<comment type="caution">
    <text evidence="1">The sequence shown here is derived from an EMBL/GenBank/DDBJ whole genome shotgun (WGS) entry which is preliminary data.</text>
</comment>
<sequence>MQSVVCYHYPCLDGIFSALAAYLHHREVGRRVRFFPMKVYAPPEGPEALRLRGHEHVFLLDYAGPRGFAVEVAKVAKRVTVLDHHKTAAESLPDVEGRPSNLEVVLDISRSAATIALDYFRPQKIDRKLWEMFRFVEDADLWRWRFADSKAFRSGVAAQKIKFDVNENPRIFDQLLQLDPCQVIQVGRTRLEDEQKIMDTVLKESFEVAIGGHVGLANGWGSCLAVRADDVRQLRSELGNRLADISQSRGLRAMGLVAYFEPDLQDHSKIKCSFRSSGDEDTTVITRAFDGGGHANASSCMVDFEQFQSWRV</sequence>
<organism evidence="1 2">
    <name type="scientific">Ostreobium quekettii</name>
    <dbReference type="NCBI Taxonomy" id="121088"/>
    <lineage>
        <taxon>Eukaryota</taxon>
        <taxon>Viridiplantae</taxon>
        <taxon>Chlorophyta</taxon>
        <taxon>core chlorophytes</taxon>
        <taxon>Ulvophyceae</taxon>
        <taxon>TCBD clade</taxon>
        <taxon>Bryopsidales</taxon>
        <taxon>Ostreobineae</taxon>
        <taxon>Ostreobiaceae</taxon>
        <taxon>Ostreobium</taxon>
    </lineage>
</organism>
<keyword evidence="2" id="KW-1185">Reference proteome</keyword>
<dbReference type="AlphaFoldDB" id="A0A8S1J9M8"/>
<name>A0A8S1J9M8_9CHLO</name>
<evidence type="ECO:0000313" key="1">
    <source>
        <dbReference type="EMBL" id="CAD7702849.1"/>
    </source>
</evidence>
<evidence type="ECO:0000313" key="2">
    <source>
        <dbReference type="Proteomes" id="UP000708148"/>
    </source>
</evidence>
<accession>A0A8S1J9M8</accession>
<dbReference type="InterPro" id="IPR038763">
    <property type="entry name" value="DHH_sf"/>
</dbReference>
<gene>
    <name evidence="1" type="ORF">OSTQU699_LOCUS8206</name>
</gene>
<protein>
    <recommendedName>
        <fullName evidence="3">Phosphoesterase</fullName>
    </recommendedName>
</protein>
<dbReference type="SUPFAM" id="SSF64182">
    <property type="entry name" value="DHH phosphoesterases"/>
    <property type="match status" value="1"/>
</dbReference>
<dbReference type="EMBL" id="CAJHUC010001973">
    <property type="protein sequence ID" value="CAD7702849.1"/>
    <property type="molecule type" value="Genomic_DNA"/>
</dbReference>
<reference evidence="1" key="1">
    <citation type="submission" date="2020-12" db="EMBL/GenBank/DDBJ databases">
        <authorList>
            <person name="Iha C."/>
        </authorList>
    </citation>
    <scope>NUCLEOTIDE SEQUENCE</scope>
</reference>
<dbReference type="Proteomes" id="UP000708148">
    <property type="component" value="Unassembled WGS sequence"/>
</dbReference>
<dbReference type="Gene3D" id="3.10.310.30">
    <property type="match status" value="1"/>
</dbReference>
<proteinExistence type="predicted"/>